<keyword evidence="2" id="KW-1185">Reference proteome</keyword>
<sequence>MGDGVVHVFYIDDYESGGYSFEVTDSDQFNVAAAIRYRWVRDVPDCAYLACNRESYIGTLARFERLFIDGKEPHKHPLRDITEEDVRQLLGLSE</sequence>
<proteinExistence type="predicted"/>
<dbReference type="AlphaFoldDB" id="A0ABD6B1D6"/>
<accession>A0ABD6B1D6</accession>
<dbReference type="EMBL" id="JBHUDC010000009">
    <property type="protein sequence ID" value="MFD1515687.1"/>
    <property type="molecule type" value="Genomic_DNA"/>
</dbReference>
<name>A0ABD6B1D6_9EURY</name>
<evidence type="ECO:0000313" key="2">
    <source>
        <dbReference type="Proteomes" id="UP001597187"/>
    </source>
</evidence>
<gene>
    <name evidence="1" type="ORF">ACFSBT_20605</name>
</gene>
<comment type="caution">
    <text evidence="1">The sequence shown here is derived from an EMBL/GenBank/DDBJ whole genome shotgun (WGS) entry which is preliminary data.</text>
</comment>
<reference evidence="1 2" key="1">
    <citation type="journal article" date="2019" name="Int. J. Syst. Evol. Microbiol.">
        <title>The Global Catalogue of Microorganisms (GCM) 10K type strain sequencing project: providing services to taxonomists for standard genome sequencing and annotation.</title>
        <authorList>
            <consortium name="The Broad Institute Genomics Platform"/>
            <consortium name="The Broad Institute Genome Sequencing Center for Infectious Disease"/>
            <person name="Wu L."/>
            <person name="Ma J."/>
        </authorList>
    </citation>
    <scope>NUCLEOTIDE SEQUENCE [LARGE SCALE GENOMIC DNA]</scope>
    <source>
        <strain evidence="1 2">CGMCC 1.12563</strain>
    </source>
</reference>
<evidence type="ECO:0000313" key="1">
    <source>
        <dbReference type="EMBL" id="MFD1515687.1"/>
    </source>
</evidence>
<organism evidence="1 2">
    <name type="scientific">Halomarina rubra</name>
    <dbReference type="NCBI Taxonomy" id="2071873"/>
    <lineage>
        <taxon>Archaea</taxon>
        <taxon>Methanobacteriati</taxon>
        <taxon>Methanobacteriota</taxon>
        <taxon>Stenosarchaea group</taxon>
        <taxon>Halobacteria</taxon>
        <taxon>Halobacteriales</taxon>
        <taxon>Natronomonadaceae</taxon>
        <taxon>Halomarina</taxon>
    </lineage>
</organism>
<protein>
    <submittedName>
        <fullName evidence="1">Uncharacterized protein</fullName>
    </submittedName>
</protein>
<dbReference type="RefSeq" id="WP_250875612.1">
    <property type="nucleotide sequence ID" value="NZ_JALXFV010000009.1"/>
</dbReference>
<dbReference type="Proteomes" id="UP001597187">
    <property type="component" value="Unassembled WGS sequence"/>
</dbReference>